<evidence type="ECO:0000259" key="3">
    <source>
        <dbReference type="Pfam" id="PF24883"/>
    </source>
</evidence>
<sequence>MSRITDHAKELLIGLQMERDDADAESRPIVFVGHSLGGIIIKKALSVANSDEDARLILDSTYGIIFFATPPHGTNADDWIRLVSHVVSQNRPPGVDGLTNSMVVPATSELSQSTEESNCMLSGDHFGICKFSRNDQQFNQVLKGVQMLAENSKKAKFLSKLQREALNSLGVEEFRKCPLNVKHTPNTCEWISQRSTFQEWQDRMSKKDKLWIYGSPACGKTYLAKHIVKLEQEPQNVVVQCFFDEFLEDRKDVRAVFLSSLHQVLKSQPQLINKFIVPEYQSRKSEKIIWDIDILNKIWPKVVVEAAKYCRLTIVIDGLEQCSRYLEDLFNSLKYCEISLKDTCSVKLLLVARECEAIEHHSTGFSKYQVTFEDIHNDIVATVKEDIKTVAKIRRYTPSFTNNLCKAITNGADGMYLWASLVAKDIKHTVPSQANMENRLEKLPKGIMELYDSILGRISEKADCQKFLMTVFLWVVFGREVLKTEELRIGITLSNSSAALKTSKVDKIDIQRFMPEGRVKNLITQICRPLIKISSTNKVVLVHRSLCQFFTTPNSTLRMEHLGIKYHQDYYFETAKSHRDIGNLCVSYLVLDYFEDSGGPFNPVDPGPERWARKVRKRAATYQLASYAARNWAKHLEQSGEPLSLTHNQHPDRRILLDLKNQEAICWTEVWWFSKMWPRKLNYPGNELQIEDILEEGGKPSANDSDNPKILPKAPRRRSGHSRNGEGKSTPNERRHTNNKDYRRQQNGDSGMASSNCNLKQDKPPFNGTLQPPESQEDSSSKVSNGELQTPIATEVIKPDVILPKEIQQPGSLIHELVDDKTDEVAEQNSSCWECFLGFMEALFSQNGKPGRPKRD</sequence>
<dbReference type="InterPro" id="IPR029058">
    <property type="entry name" value="AB_hydrolase_fold"/>
</dbReference>
<feature type="non-terminal residue" evidence="4">
    <location>
        <position position="856"/>
    </location>
</feature>
<reference evidence="4 5" key="1">
    <citation type="submission" date="2018-05" db="EMBL/GenBank/DDBJ databases">
        <title>Draft genome sequence of Scytalidium lignicola DSM 105466, a ubiquitous saprotrophic fungus.</title>
        <authorList>
            <person name="Buettner E."/>
            <person name="Gebauer A.M."/>
            <person name="Hofrichter M."/>
            <person name="Liers C."/>
            <person name="Kellner H."/>
        </authorList>
    </citation>
    <scope>NUCLEOTIDE SEQUENCE [LARGE SCALE GENOMIC DNA]</scope>
    <source>
        <strain evidence="4 5">DSM 105466</strain>
    </source>
</reference>
<dbReference type="InterPro" id="IPR056884">
    <property type="entry name" value="NPHP3-like_N"/>
</dbReference>
<feature type="region of interest" description="Disordered" evidence="2">
    <location>
        <begin position="697"/>
        <end position="787"/>
    </location>
</feature>
<evidence type="ECO:0000313" key="5">
    <source>
        <dbReference type="Proteomes" id="UP000258309"/>
    </source>
</evidence>
<keyword evidence="1" id="KW-0677">Repeat</keyword>
<dbReference type="PANTHER" id="PTHR10039:SF17">
    <property type="entry name" value="FUNGAL STAND N-TERMINAL GOODBYE DOMAIN-CONTAINING PROTEIN-RELATED"/>
    <property type="match status" value="1"/>
</dbReference>
<feature type="compositionally biased region" description="Polar residues" evidence="2">
    <location>
        <begin position="747"/>
        <end position="759"/>
    </location>
</feature>
<feature type="compositionally biased region" description="Basic and acidic residues" evidence="2">
    <location>
        <begin position="723"/>
        <end position="746"/>
    </location>
</feature>
<dbReference type="Gene3D" id="3.40.50.1820">
    <property type="entry name" value="alpha/beta hydrolase"/>
    <property type="match status" value="1"/>
</dbReference>
<proteinExistence type="predicted"/>
<dbReference type="OMA" id="MFFATPH"/>
<comment type="caution">
    <text evidence="4">The sequence shown here is derived from an EMBL/GenBank/DDBJ whole genome shotgun (WGS) entry which is preliminary data.</text>
</comment>
<keyword evidence="5" id="KW-1185">Reference proteome</keyword>
<dbReference type="Pfam" id="PF24883">
    <property type="entry name" value="NPHP3_N"/>
    <property type="match status" value="1"/>
</dbReference>
<evidence type="ECO:0000256" key="1">
    <source>
        <dbReference type="ARBA" id="ARBA00022737"/>
    </source>
</evidence>
<dbReference type="PANTHER" id="PTHR10039">
    <property type="entry name" value="AMELOGENIN"/>
    <property type="match status" value="1"/>
</dbReference>
<evidence type="ECO:0000313" key="4">
    <source>
        <dbReference type="EMBL" id="RFU29447.1"/>
    </source>
</evidence>
<organism evidence="4 5">
    <name type="scientific">Scytalidium lignicola</name>
    <name type="common">Hyphomycete</name>
    <dbReference type="NCBI Taxonomy" id="5539"/>
    <lineage>
        <taxon>Eukaryota</taxon>
        <taxon>Fungi</taxon>
        <taxon>Dikarya</taxon>
        <taxon>Ascomycota</taxon>
        <taxon>Pezizomycotina</taxon>
        <taxon>Leotiomycetes</taxon>
        <taxon>Leotiomycetes incertae sedis</taxon>
        <taxon>Scytalidium</taxon>
    </lineage>
</organism>
<dbReference type="Gene3D" id="3.40.50.300">
    <property type="entry name" value="P-loop containing nucleotide triphosphate hydrolases"/>
    <property type="match status" value="1"/>
</dbReference>
<evidence type="ECO:0000256" key="2">
    <source>
        <dbReference type="SAM" id="MobiDB-lite"/>
    </source>
</evidence>
<accession>A0A3E2H821</accession>
<dbReference type="EMBL" id="NCSJ02000128">
    <property type="protein sequence ID" value="RFU29447.1"/>
    <property type="molecule type" value="Genomic_DNA"/>
</dbReference>
<feature type="non-terminal residue" evidence="4">
    <location>
        <position position="1"/>
    </location>
</feature>
<dbReference type="Proteomes" id="UP000258309">
    <property type="component" value="Unassembled WGS sequence"/>
</dbReference>
<gene>
    <name evidence="4" type="ORF">B7463_g6894</name>
</gene>
<dbReference type="OrthoDB" id="5967843at2759"/>
<dbReference type="InterPro" id="IPR027417">
    <property type="entry name" value="P-loop_NTPase"/>
</dbReference>
<dbReference type="SUPFAM" id="SSF53474">
    <property type="entry name" value="alpha/beta-Hydrolases"/>
    <property type="match status" value="1"/>
</dbReference>
<name>A0A3E2H821_SCYLI</name>
<feature type="domain" description="Nephrocystin 3-like N-terminal" evidence="3">
    <location>
        <begin position="186"/>
        <end position="353"/>
    </location>
</feature>
<dbReference type="AlphaFoldDB" id="A0A3E2H821"/>
<dbReference type="SUPFAM" id="SSF52540">
    <property type="entry name" value="P-loop containing nucleoside triphosphate hydrolases"/>
    <property type="match status" value="1"/>
</dbReference>
<protein>
    <recommendedName>
        <fullName evidence="3">Nephrocystin 3-like N-terminal domain-containing protein</fullName>
    </recommendedName>
</protein>